<comment type="caution">
    <text evidence="1">The sequence shown here is derived from an EMBL/GenBank/DDBJ whole genome shotgun (WGS) entry which is preliminary data.</text>
</comment>
<dbReference type="AlphaFoldDB" id="A0A923MFK4"/>
<organism evidence="1 2">
    <name type="scientific">Ramlibacter albus</name>
    <dbReference type="NCBI Taxonomy" id="2079448"/>
    <lineage>
        <taxon>Bacteria</taxon>
        <taxon>Pseudomonadati</taxon>
        <taxon>Pseudomonadota</taxon>
        <taxon>Betaproteobacteria</taxon>
        <taxon>Burkholderiales</taxon>
        <taxon>Comamonadaceae</taxon>
        <taxon>Ramlibacter</taxon>
    </lineage>
</organism>
<accession>A0A923MFK4</accession>
<dbReference type="Proteomes" id="UP000596827">
    <property type="component" value="Unassembled WGS sequence"/>
</dbReference>
<keyword evidence="2" id="KW-1185">Reference proteome</keyword>
<evidence type="ECO:0000313" key="1">
    <source>
        <dbReference type="EMBL" id="MBC5768686.1"/>
    </source>
</evidence>
<protein>
    <submittedName>
        <fullName evidence="1">Uncharacterized protein</fullName>
    </submittedName>
</protein>
<proteinExistence type="predicted"/>
<sequence>MHFIELKVGKRFAYEDAHDLRPTWHVHRAKSDEHLFVYVLRDPLQDHMDMYRLACAAKRPHGEHDHMTWVPGSAGSSDGGGVLEWNPDLSYTYRELMLHLKILKMKPRRGKKGVPDAVRAWEYLSVADAAAEPYSQK</sequence>
<dbReference type="RefSeq" id="WP_187085613.1">
    <property type="nucleotide sequence ID" value="NZ_JACORU010000022.1"/>
</dbReference>
<evidence type="ECO:0000313" key="2">
    <source>
        <dbReference type="Proteomes" id="UP000596827"/>
    </source>
</evidence>
<dbReference type="EMBL" id="JACORU010000022">
    <property type="protein sequence ID" value="MBC5768686.1"/>
    <property type="molecule type" value="Genomic_DNA"/>
</dbReference>
<reference evidence="1" key="1">
    <citation type="submission" date="2020-08" db="EMBL/GenBank/DDBJ databases">
        <title>Ramlibacter sp. GTP1 16S ribosomal RNA gene genome sequencing and assembly.</title>
        <authorList>
            <person name="Kang M."/>
        </authorList>
    </citation>
    <scope>NUCLEOTIDE SEQUENCE</scope>
    <source>
        <strain evidence="1">GTP1</strain>
    </source>
</reference>
<name>A0A923MFK4_9BURK</name>
<gene>
    <name evidence="1" type="ORF">H8R02_29765</name>
</gene>